<gene>
    <name evidence="1" type="ORF">SISSUDRAFT_216630</name>
</gene>
<reference evidence="1 2" key="1">
    <citation type="journal article" date="2016" name="Mol. Biol. Evol.">
        <title>Comparative Genomics of Early-Diverging Mushroom-Forming Fungi Provides Insights into the Origins of Lignocellulose Decay Capabilities.</title>
        <authorList>
            <person name="Nagy L.G."/>
            <person name="Riley R."/>
            <person name="Tritt A."/>
            <person name="Adam C."/>
            <person name="Daum C."/>
            <person name="Floudas D."/>
            <person name="Sun H."/>
            <person name="Yadav J.S."/>
            <person name="Pangilinan J."/>
            <person name="Larsson K.H."/>
            <person name="Matsuura K."/>
            <person name="Barry K."/>
            <person name="Labutti K."/>
            <person name="Kuo R."/>
            <person name="Ohm R.A."/>
            <person name="Bhattacharya S.S."/>
            <person name="Shirouzu T."/>
            <person name="Yoshinaga Y."/>
            <person name="Martin F.M."/>
            <person name="Grigoriev I.V."/>
            <person name="Hibbett D.S."/>
        </authorList>
    </citation>
    <scope>NUCLEOTIDE SEQUENCE [LARGE SCALE GENOMIC DNA]</scope>
    <source>
        <strain evidence="1 2">HHB10207 ss-3</strain>
    </source>
</reference>
<dbReference type="AlphaFoldDB" id="A0A166A6E7"/>
<evidence type="ECO:0000313" key="1">
    <source>
        <dbReference type="EMBL" id="KZT35006.1"/>
    </source>
</evidence>
<name>A0A166A6E7_9AGAM</name>
<proteinExistence type="predicted"/>
<protein>
    <submittedName>
        <fullName evidence="1">Uncharacterized protein</fullName>
    </submittedName>
</protein>
<sequence length="216" mass="25069">MAATQGDEVLFTRPAQLESNLQHWCGKFCGMPNPERMRARFQSAIPFYEDCARRLLSRDGHWQASEVPPPMPGKHRCLRRDYSMRSFQTGEMSSFSDEIYIPSDVSSFLDPSNSEIWRSMFAQFSFSSFCASPGPIQDFIYLTMVICPGLVLISKDHWYDSRRQANRWTEVGLPDYEWVAENESWLISILGRIEFERLLKLHPSEVAESRSVTFFE</sequence>
<dbReference type="EMBL" id="KV428156">
    <property type="protein sequence ID" value="KZT35006.1"/>
    <property type="molecule type" value="Genomic_DNA"/>
</dbReference>
<accession>A0A166A6E7</accession>
<keyword evidence="2" id="KW-1185">Reference proteome</keyword>
<dbReference type="Proteomes" id="UP000076798">
    <property type="component" value="Unassembled WGS sequence"/>
</dbReference>
<evidence type="ECO:0000313" key="2">
    <source>
        <dbReference type="Proteomes" id="UP000076798"/>
    </source>
</evidence>
<organism evidence="1 2">
    <name type="scientific">Sistotremastrum suecicum HHB10207 ss-3</name>
    <dbReference type="NCBI Taxonomy" id="1314776"/>
    <lineage>
        <taxon>Eukaryota</taxon>
        <taxon>Fungi</taxon>
        <taxon>Dikarya</taxon>
        <taxon>Basidiomycota</taxon>
        <taxon>Agaricomycotina</taxon>
        <taxon>Agaricomycetes</taxon>
        <taxon>Sistotremastrales</taxon>
        <taxon>Sistotremastraceae</taxon>
        <taxon>Sistotremastrum</taxon>
    </lineage>
</organism>